<gene>
    <name evidence="2" type="ORF">CLV82_2178</name>
</gene>
<reference evidence="2 3" key="1">
    <citation type="submission" date="2019-03" db="EMBL/GenBank/DDBJ databases">
        <title>Genomic Encyclopedia of Archaeal and Bacterial Type Strains, Phase II (KMG-II): from individual species to whole genera.</title>
        <authorList>
            <person name="Goeker M."/>
        </authorList>
    </citation>
    <scope>NUCLEOTIDE SEQUENCE [LARGE SCALE GENOMIC DNA]</scope>
    <source>
        <strain evidence="2 3">DSM 18435</strain>
    </source>
</reference>
<dbReference type="OrthoDB" id="1466970at2"/>
<keyword evidence="1" id="KW-0812">Transmembrane</keyword>
<keyword evidence="1" id="KW-1133">Transmembrane helix</keyword>
<dbReference type="EMBL" id="SNYI01000002">
    <property type="protein sequence ID" value="TDQ31470.1"/>
    <property type="molecule type" value="Genomic_DNA"/>
</dbReference>
<evidence type="ECO:0008006" key="4">
    <source>
        <dbReference type="Google" id="ProtNLM"/>
    </source>
</evidence>
<protein>
    <recommendedName>
        <fullName evidence="4">DUF4258 domain-containing protein</fullName>
    </recommendedName>
</protein>
<dbReference type="AlphaFoldDB" id="A0A4R6TSM0"/>
<comment type="caution">
    <text evidence="2">The sequence shown here is derived from an EMBL/GenBank/DDBJ whole genome shotgun (WGS) entry which is preliminary data.</text>
</comment>
<dbReference type="RefSeq" id="WP_133644290.1">
    <property type="nucleotide sequence ID" value="NZ_JBFIMA010000176.1"/>
</dbReference>
<sequence length="126" mass="14301">MPFIKRLGFFLFGLSIGLIFLAIFLRKKSEETGTSFCYLPNCRVLKDIRSKEYSYSDEIRNQGLDGLLDSATVAYFFTEGDIDFGNSDTKTKPCKTYSIEGIIKDRPAVLEVQNCDSLVILQSLQY</sequence>
<dbReference type="Proteomes" id="UP000295468">
    <property type="component" value="Unassembled WGS sequence"/>
</dbReference>
<evidence type="ECO:0000256" key="1">
    <source>
        <dbReference type="SAM" id="Phobius"/>
    </source>
</evidence>
<proteinExistence type="predicted"/>
<keyword evidence="3" id="KW-1185">Reference proteome</keyword>
<name>A0A4R6TSM0_9FLAO</name>
<accession>A0A4R6TSM0</accession>
<organism evidence="2 3">
    <name type="scientific">Zeaxanthinibacter enoshimensis</name>
    <dbReference type="NCBI Taxonomy" id="392009"/>
    <lineage>
        <taxon>Bacteria</taxon>
        <taxon>Pseudomonadati</taxon>
        <taxon>Bacteroidota</taxon>
        <taxon>Flavobacteriia</taxon>
        <taxon>Flavobacteriales</taxon>
        <taxon>Flavobacteriaceae</taxon>
        <taxon>Zeaxanthinibacter</taxon>
    </lineage>
</organism>
<evidence type="ECO:0000313" key="3">
    <source>
        <dbReference type="Proteomes" id="UP000295468"/>
    </source>
</evidence>
<evidence type="ECO:0000313" key="2">
    <source>
        <dbReference type="EMBL" id="TDQ31470.1"/>
    </source>
</evidence>
<feature type="transmembrane region" description="Helical" evidence="1">
    <location>
        <begin position="6"/>
        <end position="25"/>
    </location>
</feature>
<keyword evidence="1" id="KW-0472">Membrane</keyword>